<dbReference type="FunFam" id="3.40.50.12780:FF:000016">
    <property type="entry name" value="Phenylacetate-coenzyme A ligase"/>
    <property type="match status" value="1"/>
</dbReference>
<evidence type="ECO:0000313" key="7">
    <source>
        <dbReference type="EMBL" id="MFC6953032.1"/>
    </source>
</evidence>
<dbReference type="GO" id="GO:0032787">
    <property type="term" value="P:monocarboxylic acid metabolic process"/>
    <property type="evidence" value="ECO:0007669"/>
    <property type="project" value="UniProtKB-ARBA"/>
</dbReference>
<keyword evidence="4" id="KW-0547">Nucleotide-binding</keyword>
<keyword evidence="3 7" id="KW-0436">Ligase</keyword>
<dbReference type="PANTHER" id="PTHR43845:SF1">
    <property type="entry name" value="BLR5969 PROTEIN"/>
    <property type="match status" value="1"/>
</dbReference>
<dbReference type="GO" id="GO:0042537">
    <property type="term" value="P:benzene-containing compound metabolic process"/>
    <property type="evidence" value="ECO:0007669"/>
    <property type="project" value="UniProtKB-ARBA"/>
</dbReference>
<comment type="caution">
    <text evidence="7">The sequence shown here is derived from an EMBL/GenBank/DDBJ whole genome shotgun (WGS) entry which is preliminary data.</text>
</comment>
<name>A0ABD5VC80_9EURY</name>
<dbReference type="Pfam" id="PF14535">
    <property type="entry name" value="AMP-binding_C_2"/>
    <property type="match status" value="1"/>
</dbReference>
<dbReference type="Gene3D" id="3.30.300.30">
    <property type="match status" value="1"/>
</dbReference>
<dbReference type="GO" id="GO:0000166">
    <property type="term" value="F:nucleotide binding"/>
    <property type="evidence" value="ECO:0007669"/>
    <property type="project" value="UniProtKB-KW"/>
</dbReference>
<proteinExistence type="predicted"/>
<protein>
    <submittedName>
        <fullName evidence="7">Phenylacetate--CoA ligase</fullName>
    </submittedName>
</protein>
<dbReference type="SUPFAM" id="SSF56801">
    <property type="entry name" value="Acetyl-CoA synthetase-like"/>
    <property type="match status" value="1"/>
</dbReference>
<dbReference type="PIRSF" id="PIRSF006444">
    <property type="entry name" value="PaaK"/>
    <property type="match status" value="1"/>
</dbReference>
<comment type="subunit">
    <text evidence="2">Monomer.</text>
</comment>
<dbReference type="AlphaFoldDB" id="A0ABD5VC80"/>
<organism evidence="7 8">
    <name type="scientific">Halorubellus litoreus</name>
    <dbReference type="NCBI Taxonomy" id="755308"/>
    <lineage>
        <taxon>Archaea</taxon>
        <taxon>Methanobacteriati</taxon>
        <taxon>Methanobacteriota</taxon>
        <taxon>Stenosarchaea group</taxon>
        <taxon>Halobacteria</taxon>
        <taxon>Halobacteriales</taxon>
        <taxon>Halorubellaceae</taxon>
        <taxon>Halorubellus</taxon>
    </lineage>
</organism>
<dbReference type="PANTHER" id="PTHR43845">
    <property type="entry name" value="BLR5969 PROTEIN"/>
    <property type="match status" value="1"/>
</dbReference>
<gene>
    <name evidence="7" type="ORF">ACFQGB_09165</name>
</gene>
<dbReference type="EMBL" id="JBHSXN010000002">
    <property type="protein sequence ID" value="MFC6953032.1"/>
    <property type="molecule type" value="Genomic_DNA"/>
</dbReference>
<reference evidence="7 8" key="1">
    <citation type="journal article" date="2019" name="Int. J. Syst. Evol. Microbiol.">
        <title>The Global Catalogue of Microorganisms (GCM) 10K type strain sequencing project: providing services to taxonomists for standard genome sequencing and annotation.</title>
        <authorList>
            <consortium name="The Broad Institute Genomics Platform"/>
            <consortium name="The Broad Institute Genome Sequencing Center for Infectious Disease"/>
            <person name="Wu L."/>
            <person name="Ma J."/>
        </authorList>
    </citation>
    <scope>NUCLEOTIDE SEQUENCE [LARGE SCALE GENOMIC DNA]</scope>
    <source>
        <strain evidence="7 8">GX26</strain>
    </source>
</reference>
<feature type="domain" description="AMP-dependent synthetase/ligase" evidence="5">
    <location>
        <begin position="76"/>
        <end position="284"/>
    </location>
</feature>
<dbReference type="Gene3D" id="3.40.50.12780">
    <property type="entry name" value="N-terminal domain of ligase-like"/>
    <property type="match status" value="1"/>
</dbReference>
<dbReference type="InterPro" id="IPR011880">
    <property type="entry name" value="PA_CoA_ligase"/>
</dbReference>
<comment type="pathway">
    <text evidence="1">Aromatic compound metabolism.</text>
</comment>
<evidence type="ECO:0000256" key="3">
    <source>
        <dbReference type="ARBA" id="ARBA00022598"/>
    </source>
</evidence>
<dbReference type="InterPro" id="IPR028154">
    <property type="entry name" value="AMP-dep_Lig_C"/>
</dbReference>
<dbReference type="InterPro" id="IPR042099">
    <property type="entry name" value="ANL_N_sf"/>
</dbReference>
<sequence>MTYHDVETLSRERLRDRQREHLKRAGERASDVALYRERFADADLEPGDLTHETLPDLAFTTKADFRDTYPDGLFAVPREDLRRVHASSGTTGKPKVVAYTEGDLRKWRELGSRSLYAAGCRPGDTVQNACGYGLFTGGLGWHDAIEALDACVVPAGGGNTSRQVDLIRDLEVSGFVCMPSYALYLADHVRDRGGDPRDLPITYVPVGAEASTEAMREEIAEAFDAVVTENYGLTELYGPGVATECAAARDGMHVWEDHFLVEVVDPDTGERVPDGTRGELVLTGLQKEAVPVLRYRTGDVVERVTDTCECGRTHSRIRVVGRSDDLLVVRGVNVYPTEIEHVLLEFDALAPQYRIDVDRQKRLDTIEVTVEVDPARNLAAPGRNALANDVTDRLSDVLGLTPDEVDVVPPDTIDRTEVGKVKRVHDHRES</sequence>
<feature type="domain" description="AMP-dependent ligase C-terminal" evidence="6">
    <location>
        <begin position="331"/>
        <end position="428"/>
    </location>
</feature>
<dbReference type="RefSeq" id="WP_336350010.1">
    <property type="nucleotide sequence ID" value="NZ_JAZAQL010000002.1"/>
</dbReference>
<evidence type="ECO:0000259" key="5">
    <source>
        <dbReference type="Pfam" id="PF00501"/>
    </source>
</evidence>
<evidence type="ECO:0000256" key="4">
    <source>
        <dbReference type="ARBA" id="ARBA00022741"/>
    </source>
</evidence>
<dbReference type="Pfam" id="PF00501">
    <property type="entry name" value="AMP-binding"/>
    <property type="match status" value="1"/>
</dbReference>
<dbReference type="GO" id="GO:0016405">
    <property type="term" value="F:CoA-ligase activity"/>
    <property type="evidence" value="ECO:0007669"/>
    <property type="project" value="UniProtKB-ARBA"/>
</dbReference>
<dbReference type="InterPro" id="IPR045851">
    <property type="entry name" value="AMP-bd_C_sf"/>
</dbReference>
<evidence type="ECO:0000313" key="8">
    <source>
        <dbReference type="Proteomes" id="UP001596395"/>
    </source>
</evidence>
<accession>A0ABD5VC80</accession>
<evidence type="ECO:0000259" key="6">
    <source>
        <dbReference type="Pfam" id="PF14535"/>
    </source>
</evidence>
<dbReference type="Proteomes" id="UP001596395">
    <property type="component" value="Unassembled WGS sequence"/>
</dbReference>
<dbReference type="CDD" id="cd05913">
    <property type="entry name" value="PaaK"/>
    <property type="match status" value="1"/>
</dbReference>
<dbReference type="InterPro" id="IPR000873">
    <property type="entry name" value="AMP-dep_synth/lig_dom"/>
</dbReference>
<keyword evidence="8" id="KW-1185">Reference proteome</keyword>
<evidence type="ECO:0000256" key="2">
    <source>
        <dbReference type="ARBA" id="ARBA00011245"/>
    </source>
</evidence>
<evidence type="ECO:0000256" key="1">
    <source>
        <dbReference type="ARBA" id="ARBA00005211"/>
    </source>
</evidence>
<dbReference type="GO" id="GO:0016878">
    <property type="term" value="F:acid-thiol ligase activity"/>
    <property type="evidence" value="ECO:0007669"/>
    <property type="project" value="UniProtKB-ARBA"/>
</dbReference>